<dbReference type="Proteomes" id="UP000032025">
    <property type="component" value="Unassembled WGS sequence"/>
</dbReference>
<evidence type="ECO:0000313" key="2">
    <source>
        <dbReference type="EMBL" id="GAN13959.1"/>
    </source>
</evidence>
<dbReference type="AlphaFoldDB" id="A0A0C9N2Z1"/>
<dbReference type="SUPFAM" id="SSF53474">
    <property type="entry name" value="alpha/beta-Hydrolases"/>
    <property type="match status" value="1"/>
</dbReference>
<organism evidence="2 3">
    <name type="scientific">Sphingomonas paucimobilis NBRC 13935</name>
    <dbReference type="NCBI Taxonomy" id="1219050"/>
    <lineage>
        <taxon>Bacteria</taxon>
        <taxon>Pseudomonadati</taxon>
        <taxon>Pseudomonadota</taxon>
        <taxon>Alphaproteobacteria</taxon>
        <taxon>Sphingomonadales</taxon>
        <taxon>Sphingomonadaceae</taxon>
        <taxon>Sphingomonas</taxon>
    </lineage>
</organism>
<comment type="caution">
    <text evidence="2">The sequence shown here is derived from an EMBL/GenBank/DDBJ whole genome shotgun (WGS) entry which is preliminary data.</text>
</comment>
<dbReference type="InterPro" id="IPR029058">
    <property type="entry name" value="AB_hydrolase_fold"/>
</dbReference>
<dbReference type="EMBL" id="BBJS01000030">
    <property type="protein sequence ID" value="GAN13959.1"/>
    <property type="molecule type" value="Genomic_DNA"/>
</dbReference>
<dbReference type="PRINTS" id="PR00111">
    <property type="entry name" value="ABHYDROLASE"/>
</dbReference>
<proteinExistence type="predicted"/>
<keyword evidence="3" id="KW-1185">Reference proteome</keyword>
<protein>
    <submittedName>
        <fullName evidence="2">DNA, contig: SP630</fullName>
    </submittedName>
</protein>
<gene>
    <name evidence="2" type="ORF">SP6_30_00990</name>
</gene>
<evidence type="ECO:0000259" key="1">
    <source>
        <dbReference type="Pfam" id="PF00561"/>
    </source>
</evidence>
<dbReference type="PANTHER" id="PTHR43689">
    <property type="entry name" value="HYDROLASE"/>
    <property type="match status" value="1"/>
</dbReference>
<accession>A0A0C9N2Z1</accession>
<dbReference type="Pfam" id="PF00561">
    <property type="entry name" value="Abhydrolase_1"/>
    <property type="match status" value="1"/>
</dbReference>
<reference evidence="2 3" key="1">
    <citation type="submission" date="2014-08" db="EMBL/GenBank/DDBJ databases">
        <title>Whole genome shotgun sequence of Sphingomonas paucimobilis NBRC 13935.</title>
        <authorList>
            <person name="Hosoyama A."/>
            <person name="Hashimoto M."/>
            <person name="Hosoyama Y."/>
            <person name="Noguchi M."/>
            <person name="Uohara A."/>
            <person name="Ohji S."/>
            <person name="Katano-Makiyama Y."/>
            <person name="Ichikawa N."/>
            <person name="Kimura A."/>
            <person name="Yamazoe A."/>
            <person name="Fujita N."/>
        </authorList>
    </citation>
    <scope>NUCLEOTIDE SEQUENCE [LARGE SCALE GENOMIC DNA]</scope>
    <source>
        <strain evidence="2 3">NBRC 13935</strain>
    </source>
</reference>
<sequence>MFWAITGRMVPRACFRRFLVLLAAAAVLAVIRVAAWVRERERDGRVPAHLRSVATPLGRVAADEHGLSTRRTVLIVPGTAGWSGFWRDVSPHLAARGYHVVAVDLPPFGYSEHDAAARYDRRSQAARLSAVLSATARGSAVVVAHSFGGGSATELALGHPDQVARLVLVDGALGELDPPSSGGVPLLRSAVLSQPLIAATLTNPHVIGALSRSMLAHKEAATRWRETLRAPMRRPGTTAAYAAWLPVLRLMKPSVRLIWGEADTVTPIAQGLRLSRLLGAPITRLPGVGHVPHIKDPVHFLPALDAAIAEPVR</sequence>
<evidence type="ECO:0000313" key="3">
    <source>
        <dbReference type="Proteomes" id="UP000032025"/>
    </source>
</evidence>
<name>A0A0C9N2Z1_SPHPI</name>
<dbReference type="RefSeq" id="WP_269153437.1">
    <property type="nucleotide sequence ID" value="NZ_BBJS01000030.1"/>
</dbReference>
<dbReference type="Gene3D" id="3.40.50.1820">
    <property type="entry name" value="alpha/beta hydrolase"/>
    <property type="match status" value="1"/>
</dbReference>
<dbReference type="GeneID" id="78528874"/>
<dbReference type="InterPro" id="IPR000073">
    <property type="entry name" value="AB_hydrolase_1"/>
</dbReference>
<dbReference type="PANTHER" id="PTHR43689:SF8">
    <property type="entry name" value="ALPHA_BETA-HYDROLASES SUPERFAMILY PROTEIN"/>
    <property type="match status" value="1"/>
</dbReference>
<feature type="domain" description="AB hydrolase-1" evidence="1">
    <location>
        <begin position="72"/>
        <end position="294"/>
    </location>
</feature>